<reference evidence="1" key="1">
    <citation type="submission" date="2018-06" db="EMBL/GenBank/DDBJ databases">
        <authorList>
            <person name="Zhirakovskaya E."/>
        </authorList>
    </citation>
    <scope>NUCLEOTIDE SEQUENCE</scope>
</reference>
<dbReference type="EMBL" id="UOEG01000167">
    <property type="protein sequence ID" value="VAV97717.1"/>
    <property type="molecule type" value="Genomic_DNA"/>
</dbReference>
<evidence type="ECO:0008006" key="2">
    <source>
        <dbReference type="Google" id="ProtNLM"/>
    </source>
</evidence>
<evidence type="ECO:0000313" key="1">
    <source>
        <dbReference type="EMBL" id="VAV97717.1"/>
    </source>
</evidence>
<dbReference type="PROSITE" id="PS51257">
    <property type="entry name" value="PROKAR_LIPOPROTEIN"/>
    <property type="match status" value="1"/>
</dbReference>
<organism evidence="1">
    <name type="scientific">hydrothermal vent metagenome</name>
    <dbReference type="NCBI Taxonomy" id="652676"/>
    <lineage>
        <taxon>unclassified sequences</taxon>
        <taxon>metagenomes</taxon>
        <taxon>ecological metagenomes</taxon>
    </lineage>
</organism>
<gene>
    <name evidence="1" type="ORF">MNBD_ALPHA07-2362</name>
</gene>
<name>A0A3B0RZ90_9ZZZZ</name>
<protein>
    <recommendedName>
        <fullName evidence="2">Lipoprotein</fullName>
    </recommendedName>
</protein>
<proteinExistence type="predicted"/>
<sequence>MRKIAITALILLTACNTPGPKFRGITPQRISVGKSTFDVRVDGTRAEAIRLNPEWAPRLATVAPRMIAAIEAVSGCKVRKLKGDQAVATATLNCGGTPAPLPQSRSYECELDELQDGYANLRCDPV</sequence>
<dbReference type="AlphaFoldDB" id="A0A3B0RZ90"/>
<accession>A0A3B0RZ90</accession>